<evidence type="ECO:0000313" key="2">
    <source>
        <dbReference type="Proteomes" id="UP001497535"/>
    </source>
</evidence>
<proteinExistence type="predicted"/>
<dbReference type="EMBL" id="CAVMJV010000004">
    <property type="protein sequence ID" value="CAK5023206.1"/>
    <property type="molecule type" value="Genomic_DNA"/>
</dbReference>
<gene>
    <name evidence="1" type="ORF">MENTE1834_LOCUS5128</name>
</gene>
<evidence type="ECO:0000313" key="1">
    <source>
        <dbReference type="EMBL" id="CAK5023206.1"/>
    </source>
</evidence>
<name>A0ACB0XYQ4_MELEN</name>
<sequence>MSTLFVPSIALLEKPTSSSTAAFIIFLCDDNGDINNIDQNNLFWIPKLSVFGLILDSTYG</sequence>
<comment type="caution">
    <text evidence="1">The sequence shown here is derived from an EMBL/GenBank/DDBJ whole genome shotgun (WGS) entry which is preliminary data.</text>
</comment>
<dbReference type="Proteomes" id="UP001497535">
    <property type="component" value="Unassembled WGS sequence"/>
</dbReference>
<organism evidence="1 2">
    <name type="scientific">Meloidogyne enterolobii</name>
    <name type="common">Root-knot nematode worm</name>
    <name type="synonym">Meloidogyne mayaguensis</name>
    <dbReference type="NCBI Taxonomy" id="390850"/>
    <lineage>
        <taxon>Eukaryota</taxon>
        <taxon>Metazoa</taxon>
        <taxon>Ecdysozoa</taxon>
        <taxon>Nematoda</taxon>
        <taxon>Chromadorea</taxon>
        <taxon>Rhabditida</taxon>
        <taxon>Tylenchina</taxon>
        <taxon>Tylenchomorpha</taxon>
        <taxon>Tylenchoidea</taxon>
        <taxon>Meloidogynidae</taxon>
        <taxon>Meloidogyninae</taxon>
        <taxon>Meloidogyne</taxon>
    </lineage>
</organism>
<protein>
    <submittedName>
        <fullName evidence="1">Uncharacterized protein</fullName>
    </submittedName>
</protein>
<accession>A0ACB0XYQ4</accession>
<reference evidence="1" key="1">
    <citation type="submission" date="2023-11" db="EMBL/GenBank/DDBJ databases">
        <authorList>
            <person name="Poullet M."/>
        </authorList>
    </citation>
    <scope>NUCLEOTIDE SEQUENCE</scope>
    <source>
        <strain evidence="1">E1834</strain>
    </source>
</reference>
<keyword evidence="2" id="KW-1185">Reference proteome</keyword>